<evidence type="ECO:0000313" key="5">
    <source>
        <dbReference type="EMBL" id="PHJ19208.1"/>
    </source>
</evidence>
<name>A0A2C6KRN9_9APIC</name>
<dbReference type="PROSITE" id="PS50294">
    <property type="entry name" value="WD_REPEATS_REGION"/>
    <property type="match status" value="2"/>
</dbReference>
<gene>
    <name evidence="5" type="ORF">CSUI_006967</name>
</gene>
<feature type="compositionally biased region" description="Low complexity" evidence="4">
    <location>
        <begin position="1"/>
        <end position="21"/>
    </location>
</feature>
<dbReference type="Gene3D" id="2.130.10.10">
    <property type="entry name" value="YVTN repeat-like/Quinoprotein amine dehydrogenase"/>
    <property type="match status" value="1"/>
</dbReference>
<comment type="caution">
    <text evidence="5">The sequence shown here is derived from an EMBL/GenBank/DDBJ whole genome shotgun (WGS) entry which is preliminary data.</text>
</comment>
<dbReference type="SUPFAM" id="SSF50978">
    <property type="entry name" value="WD40 repeat-like"/>
    <property type="match status" value="1"/>
</dbReference>
<dbReference type="InterPro" id="IPR036322">
    <property type="entry name" value="WD40_repeat_dom_sf"/>
</dbReference>
<accession>A0A2C6KRN9</accession>
<keyword evidence="6" id="KW-1185">Reference proteome</keyword>
<feature type="repeat" description="WD" evidence="3">
    <location>
        <begin position="35"/>
        <end position="71"/>
    </location>
</feature>
<dbReference type="AlphaFoldDB" id="A0A2C6KRN9"/>
<dbReference type="RefSeq" id="XP_067920910.1">
    <property type="nucleotide sequence ID" value="XM_068067117.1"/>
</dbReference>
<evidence type="ECO:0000256" key="3">
    <source>
        <dbReference type="PROSITE-ProRule" id="PRU00221"/>
    </source>
</evidence>
<protein>
    <submittedName>
        <fullName evidence="5">Mrna export protein</fullName>
    </submittedName>
</protein>
<dbReference type="InterPro" id="IPR015943">
    <property type="entry name" value="WD40/YVTN_repeat-like_dom_sf"/>
</dbReference>
<evidence type="ECO:0000256" key="4">
    <source>
        <dbReference type="SAM" id="MobiDB-lite"/>
    </source>
</evidence>
<evidence type="ECO:0000256" key="2">
    <source>
        <dbReference type="ARBA" id="ARBA00022737"/>
    </source>
</evidence>
<feature type="non-terminal residue" evidence="5">
    <location>
        <position position="210"/>
    </location>
</feature>
<dbReference type="Proteomes" id="UP000221165">
    <property type="component" value="Unassembled WGS sequence"/>
</dbReference>
<proteinExistence type="predicted"/>
<dbReference type="GeneID" id="94430328"/>
<evidence type="ECO:0000313" key="6">
    <source>
        <dbReference type="Proteomes" id="UP000221165"/>
    </source>
</evidence>
<dbReference type="OrthoDB" id="256303at2759"/>
<dbReference type="PANTHER" id="PTHR10971">
    <property type="entry name" value="MRNA EXPORT FACTOR AND BUB3"/>
    <property type="match status" value="1"/>
</dbReference>
<keyword evidence="1 3" id="KW-0853">WD repeat</keyword>
<feature type="repeat" description="WD" evidence="3">
    <location>
        <begin position="126"/>
        <end position="158"/>
    </location>
</feature>
<sequence length="210" mass="23034">MSFYGTRTATTSTAGGSATSSQNSYYNKMSSTNVPSGPSDTITQLGWSSDGNFLTCTSWDGTMRLWHISQGFGSQFQPTPKISIDAKSPLLSSTFGLASNHLFVGSCDKTAKLYDLNASTTNPQVVAQHEQPVCSVAWNPVQNVLVTASWDGFIKMWDGKQQHPLWQQSVGGKIFRMGIHSPFLCVCDNFRNVLVLDLSTLFHHSSLQRK</sequence>
<dbReference type="PROSITE" id="PS50082">
    <property type="entry name" value="WD_REPEATS_2"/>
    <property type="match status" value="2"/>
</dbReference>
<feature type="region of interest" description="Disordered" evidence="4">
    <location>
        <begin position="1"/>
        <end position="22"/>
    </location>
</feature>
<dbReference type="VEuPathDB" id="ToxoDB:CSUI_006967"/>
<organism evidence="5 6">
    <name type="scientific">Cystoisospora suis</name>
    <dbReference type="NCBI Taxonomy" id="483139"/>
    <lineage>
        <taxon>Eukaryota</taxon>
        <taxon>Sar</taxon>
        <taxon>Alveolata</taxon>
        <taxon>Apicomplexa</taxon>
        <taxon>Conoidasida</taxon>
        <taxon>Coccidia</taxon>
        <taxon>Eucoccidiorida</taxon>
        <taxon>Eimeriorina</taxon>
        <taxon>Sarcocystidae</taxon>
        <taxon>Cystoisospora</taxon>
    </lineage>
</organism>
<reference evidence="5 6" key="1">
    <citation type="journal article" date="2017" name="Int. J. Parasitol.">
        <title>The genome of the protozoan parasite Cystoisospora suis and a reverse vaccinology approach to identify vaccine candidates.</title>
        <authorList>
            <person name="Palmieri N."/>
            <person name="Shrestha A."/>
            <person name="Ruttkowski B."/>
            <person name="Beck T."/>
            <person name="Vogl C."/>
            <person name="Tomley F."/>
            <person name="Blake D.P."/>
            <person name="Joachim A."/>
        </authorList>
    </citation>
    <scope>NUCLEOTIDE SEQUENCE [LARGE SCALE GENOMIC DNA]</scope>
    <source>
        <strain evidence="5 6">Wien I</strain>
    </source>
</reference>
<keyword evidence="2" id="KW-0677">Repeat</keyword>
<evidence type="ECO:0000256" key="1">
    <source>
        <dbReference type="ARBA" id="ARBA00022574"/>
    </source>
</evidence>
<dbReference type="EMBL" id="MIGC01003586">
    <property type="protein sequence ID" value="PHJ19208.1"/>
    <property type="molecule type" value="Genomic_DNA"/>
</dbReference>
<dbReference type="Pfam" id="PF00400">
    <property type="entry name" value="WD40"/>
    <property type="match status" value="2"/>
</dbReference>
<dbReference type="SMART" id="SM00320">
    <property type="entry name" value="WD40"/>
    <property type="match status" value="3"/>
</dbReference>
<dbReference type="InterPro" id="IPR001680">
    <property type="entry name" value="WD40_rpt"/>
</dbReference>